<evidence type="ECO:0000256" key="3">
    <source>
        <dbReference type="ARBA" id="ARBA00022729"/>
    </source>
</evidence>
<keyword evidence="5" id="KW-0564">Palmitate</keyword>
<evidence type="ECO:0000256" key="2">
    <source>
        <dbReference type="ARBA" id="ARBA00022475"/>
    </source>
</evidence>
<evidence type="ECO:0000256" key="6">
    <source>
        <dbReference type="ARBA" id="ARBA00023288"/>
    </source>
</evidence>
<dbReference type="InterPro" id="IPR012556">
    <property type="entry name" value="Entericidin"/>
</dbReference>
<name>A0A2X4TS97_SERPL</name>
<proteinExistence type="inferred from homology"/>
<reference evidence="7 8" key="1">
    <citation type="submission" date="2018-06" db="EMBL/GenBank/DDBJ databases">
        <authorList>
            <consortium name="Pathogen Informatics"/>
            <person name="Doyle S."/>
        </authorList>
    </citation>
    <scope>NUCLEOTIDE SEQUENCE [LARGE SCALE GENOMIC DNA]</scope>
    <source>
        <strain evidence="7 8">NCTC12961</strain>
    </source>
</reference>
<sequence>MAPLLYPFPHIVGRLCMMKKTLLAVISLLLLVSLSGCNTFRGFGEDVQHLGGAISRTAS</sequence>
<evidence type="ECO:0000256" key="5">
    <source>
        <dbReference type="ARBA" id="ARBA00023139"/>
    </source>
</evidence>
<dbReference type="GO" id="GO:0009636">
    <property type="term" value="P:response to toxic substance"/>
    <property type="evidence" value="ECO:0007669"/>
    <property type="project" value="InterPro"/>
</dbReference>
<dbReference type="STRING" id="82996.ADP72_09465"/>
<comment type="similarity">
    <text evidence="1">Belongs to the EcnA/EcnB lipoprotein family.</text>
</comment>
<keyword evidence="4" id="KW-0472">Membrane</keyword>
<protein>
    <submittedName>
        <fullName evidence="7">Entericidin A</fullName>
    </submittedName>
</protein>
<keyword evidence="3" id="KW-0732">Signal</keyword>
<gene>
    <name evidence="7" type="ORF">NCTC12961_00383</name>
</gene>
<evidence type="ECO:0000256" key="4">
    <source>
        <dbReference type="ARBA" id="ARBA00023136"/>
    </source>
</evidence>
<keyword evidence="6" id="KW-0449">Lipoprotein</keyword>
<organism evidence="7 8">
    <name type="scientific">Serratia plymuthica</name>
    <dbReference type="NCBI Taxonomy" id="82996"/>
    <lineage>
        <taxon>Bacteria</taxon>
        <taxon>Pseudomonadati</taxon>
        <taxon>Pseudomonadota</taxon>
        <taxon>Gammaproteobacteria</taxon>
        <taxon>Enterobacterales</taxon>
        <taxon>Yersiniaceae</taxon>
        <taxon>Serratia</taxon>
    </lineage>
</organism>
<evidence type="ECO:0000313" key="8">
    <source>
        <dbReference type="Proteomes" id="UP000248897"/>
    </source>
</evidence>
<dbReference type="Pfam" id="PF08085">
    <property type="entry name" value="Entericidin"/>
    <property type="match status" value="1"/>
</dbReference>
<keyword evidence="2" id="KW-1003">Cell membrane</keyword>
<dbReference type="AlphaFoldDB" id="A0A2X4TS97"/>
<accession>A0A2X4TS97</accession>
<dbReference type="Proteomes" id="UP000248897">
    <property type="component" value="Chromosome 1"/>
</dbReference>
<dbReference type="GO" id="GO:0016020">
    <property type="term" value="C:membrane"/>
    <property type="evidence" value="ECO:0007669"/>
    <property type="project" value="InterPro"/>
</dbReference>
<evidence type="ECO:0000256" key="1">
    <source>
        <dbReference type="ARBA" id="ARBA00010296"/>
    </source>
</evidence>
<evidence type="ECO:0000313" key="7">
    <source>
        <dbReference type="EMBL" id="SQI29941.1"/>
    </source>
</evidence>
<dbReference type="EMBL" id="LS483469">
    <property type="protein sequence ID" value="SQI29941.1"/>
    <property type="molecule type" value="Genomic_DNA"/>
</dbReference>